<dbReference type="RefSeq" id="WP_048733029.1">
    <property type="nucleotide sequence ID" value="NZ_CP012033.1"/>
</dbReference>
<keyword evidence="2" id="KW-1185">Reference proteome</keyword>
<evidence type="ECO:0000313" key="1">
    <source>
        <dbReference type="EMBL" id="AKP64191.1"/>
    </source>
</evidence>
<sequence>MLRNPNRKPIYFTIIIDLKGSRTNFVDQEATNSFISYFVRKLNAEFIMDIGESTFQQKDGDSIMIVLQEGMEALVYRIYQFCNSLYYRSEFQEMAVTKMIPGKHLAFYFSVGVGTVDTNINQLNNVDVVNGSSISRATEGITLVKRIVDNQVPTPQFSFKKSPFKLLINTTSALNTQPSADAITGLFYLLYEKILNTKSKRFGYALLYPERQISNINLAHELAEKYKMSSFNVDYSDPIQRAQVSSKVSVMLAPVKKEPVILIQNAIVNGLLNIKEELVQQL</sequence>
<dbReference type="KEGG" id="lko:ABN16_03725"/>
<reference evidence="1 2" key="1">
    <citation type="submission" date="2015-07" db="EMBL/GenBank/DDBJ databases">
        <title>Lactobacillus korensis/26-25/ whole genome sequencing.</title>
        <authorList>
            <person name="Kim M.K."/>
            <person name="Im W.-T."/>
            <person name="Srinivasan S."/>
            <person name="Lee J.-J."/>
        </authorList>
    </citation>
    <scope>NUCLEOTIDE SEQUENCE [LARGE SCALE GENOMIC DNA]</scope>
    <source>
        <strain evidence="1 2">26-25</strain>
    </source>
</reference>
<protein>
    <submittedName>
        <fullName evidence="1">Uncharacterized protein</fullName>
    </submittedName>
</protein>
<dbReference type="AlphaFoldDB" id="A0AAC8UTQ0"/>
<dbReference type="EMBL" id="CP012033">
    <property type="protein sequence ID" value="AKP64191.1"/>
    <property type="molecule type" value="Genomic_DNA"/>
</dbReference>
<dbReference type="Proteomes" id="UP000036000">
    <property type="component" value="Chromosome"/>
</dbReference>
<accession>A0AAC8UTQ0</accession>
<name>A0AAC8UTQ0_9LACO</name>
<gene>
    <name evidence="1" type="ORF">ABN16_03725</name>
</gene>
<evidence type="ECO:0000313" key="2">
    <source>
        <dbReference type="Proteomes" id="UP000036000"/>
    </source>
</evidence>
<organism evidence="1 2">
    <name type="scientific">Levilactobacillus koreensis</name>
    <dbReference type="NCBI Taxonomy" id="637971"/>
    <lineage>
        <taxon>Bacteria</taxon>
        <taxon>Bacillati</taxon>
        <taxon>Bacillota</taxon>
        <taxon>Bacilli</taxon>
        <taxon>Lactobacillales</taxon>
        <taxon>Lactobacillaceae</taxon>
        <taxon>Levilactobacillus</taxon>
    </lineage>
</organism>
<proteinExistence type="predicted"/>